<protein>
    <submittedName>
        <fullName evidence="1">Uncharacterized protein</fullName>
    </submittedName>
</protein>
<gene>
    <name evidence="1" type="ORF">GLOINDRAFT_93375</name>
</gene>
<accession>U9UIX8</accession>
<sequence length="127" mass="14327">MNESFIHLQAKHIPRTSGVLMVIDKNILIPIKDENQSNGSISSLIELEGSRKLREILCFLDLRDGDGKVTVPQARVLLVIDKLGVPEDELLLLRDFSMAFFQKKTIIALGEFRLSLVCDPLRIIVDK</sequence>
<dbReference type="HOGENOM" id="CLU_1971650_0_0_1"/>
<dbReference type="EMBL" id="KI279171">
    <property type="protein sequence ID" value="ESA18493.1"/>
    <property type="molecule type" value="Genomic_DNA"/>
</dbReference>
<dbReference type="AlphaFoldDB" id="U9UIX8"/>
<evidence type="ECO:0000313" key="1">
    <source>
        <dbReference type="EMBL" id="ESA18493.1"/>
    </source>
</evidence>
<proteinExistence type="predicted"/>
<name>U9UIX8_RHIID</name>
<reference evidence="1" key="1">
    <citation type="submission" date="2013-07" db="EMBL/GenBank/DDBJ databases">
        <title>The genome of an arbuscular mycorrhizal fungus provides insights into the evolution of the oldest plant symbiosis.</title>
        <authorList>
            <consortium name="DOE Joint Genome Institute"/>
            <person name="Tisserant E."/>
            <person name="Malbreil M."/>
            <person name="Kuo A."/>
            <person name="Kohler A."/>
            <person name="Symeonidi A."/>
            <person name="Balestrini R."/>
            <person name="Charron P."/>
            <person name="Duensing N."/>
            <person name="Frei-dit-Frey N."/>
            <person name="Gianinazzi-Pearson V."/>
            <person name="Gilbert B."/>
            <person name="Handa Y."/>
            <person name="Hijri M."/>
            <person name="Kaul R."/>
            <person name="Kawaguchi M."/>
            <person name="Krajinski F."/>
            <person name="Lammers P."/>
            <person name="Lapierre D."/>
            <person name="Masclaux F.G."/>
            <person name="Murat C."/>
            <person name="Morin E."/>
            <person name="Ndikumana S."/>
            <person name="Pagni M."/>
            <person name="Petitpierre D."/>
            <person name="Requena N."/>
            <person name="Rosikiewicz P."/>
            <person name="Riley R."/>
            <person name="Saito K."/>
            <person name="San Clemente H."/>
            <person name="Shapiro H."/>
            <person name="van Tuinen D."/>
            <person name="Becard G."/>
            <person name="Bonfante P."/>
            <person name="Paszkowski U."/>
            <person name="Shachar-Hill Y."/>
            <person name="Young J.P."/>
            <person name="Sanders I.R."/>
            <person name="Henrissat B."/>
            <person name="Rensing S.A."/>
            <person name="Grigoriev I.V."/>
            <person name="Corradi N."/>
            <person name="Roux C."/>
            <person name="Martin F."/>
        </authorList>
    </citation>
    <scope>NUCLEOTIDE SEQUENCE</scope>
    <source>
        <strain evidence="1">DAOM 197198</strain>
    </source>
</reference>
<organism evidence="1">
    <name type="scientific">Rhizophagus irregularis (strain DAOM 181602 / DAOM 197198 / MUCL 43194)</name>
    <name type="common">Arbuscular mycorrhizal fungus</name>
    <name type="synonym">Glomus intraradices</name>
    <dbReference type="NCBI Taxonomy" id="747089"/>
    <lineage>
        <taxon>Eukaryota</taxon>
        <taxon>Fungi</taxon>
        <taxon>Fungi incertae sedis</taxon>
        <taxon>Mucoromycota</taxon>
        <taxon>Glomeromycotina</taxon>
        <taxon>Glomeromycetes</taxon>
        <taxon>Glomerales</taxon>
        <taxon>Glomeraceae</taxon>
        <taxon>Rhizophagus</taxon>
    </lineage>
</organism>